<proteinExistence type="predicted"/>
<protein>
    <submittedName>
        <fullName evidence="1">Uncharacterized protein</fullName>
    </submittedName>
</protein>
<organism evidence="1">
    <name type="scientific">viral metagenome</name>
    <dbReference type="NCBI Taxonomy" id="1070528"/>
    <lineage>
        <taxon>unclassified sequences</taxon>
        <taxon>metagenomes</taxon>
        <taxon>organismal metagenomes</taxon>
    </lineage>
</organism>
<dbReference type="AlphaFoldDB" id="A0A6M3J6U9"/>
<evidence type="ECO:0000313" key="1">
    <source>
        <dbReference type="EMBL" id="QJA65799.1"/>
    </source>
</evidence>
<accession>A0A6M3J6U9</accession>
<name>A0A6M3J6U9_9ZZZZ</name>
<sequence length="134" mass="14232">MNERKTISLPAEVAGLVPDGVNISQWVSWAIRLRSAVDAAVPAATVRDRAVYVAALVEGRNLAVERAIRLLRARKVGDGLRRELAGLAEAGGPEAFESLRVTSSAELASLLAEEEAMGRMGITTEPVEADHDAS</sequence>
<gene>
    <name evidence="1" type="ORF">MM415B00380_0051</name>
</gene>
<reference evidence="1" key="1">
    <citation type="submission" date="2020-03" db="EMBL/GenBank/DDBJ databases">
        <title>The deep terrestrial virosphere.</title>
        <authorList>
            <person name="Holmfeldt K."/>
            <person name="Nilsson E."/>
            <person name="Simone D."/>
            <person name="Lopez-Fernandez M."/>
            <person name="Wu X."/>
            <person name="de Brujin I."/>
            <person name="Lundin D."/>
            <person name="Andersson A."/>
            <person name="Bertilsson S."/>
            <person name="Dopson M."/>
        </authorList>
    </citation>
    <scope>NUCLEOTIDE SEQUENCE</scope>
    <source>
        <strain evidence="1">MM415B00380</strain>
    </source>
</reference>
<dbReference type="EMBL" id="MT141544">
    <property type="protein sequence ID" value="QJA65799.1"/>
    <property type="molecule type" value="Genomic_DNA"/>
</dbReference>